<dbReference type="PANTHER" id="PTHR30399">
    <property type="entry name" value="UNCHARACTERIZED PROTEIN YGJP"/>
    <property type="match status" value="1"/>
</dbReference>
<dbReference type="PANTHER" id="PTHR30399:SF1">
    <property type="entry name" value="UTP PYROPHOSPHATASE"/>
    <property type="match status" value="1"/>
</dbReference>
<name>F0R2N0_PHOSB</name>
<dbReference type="AlphaFoldDB" id="F0R2N0"/>
<evidence type="ECO:0000259" key="1">
    <source>
        <dbReference type="Pfam" id="PF01863"/>
    </source>
</evidence>
<dbReference type="InterPro" id="IPR002725">
    <property type="entry name" value="YgjP-like_metallopeptidase"/>
</dbReference>
<evidence type="ECO:0000313" key="2">
    <source>
        <dbReference type="EMBL" id="ADY37568.1"/>
    </source>
</evidence>
<dbReference type="eggNOG" id="COG1451">
    <property type="taxonomic scope" value="Bacteria"/>
</dbReference>
<dbReference type="Gene3D" id="3.30.2010.10">
    <property type="entry name" value="Metalloproteases ('zincins'), catalytic domain"/>
    <property type="match status" value="1"/>
</dbReference>
<dbReference type="CDD" id="cd07344">
    <property type="entry name" value="M48_yhfN_like"/>
    <property type="match status" value="1"/>
</dbReference>
<proteinExistence type="predicted"/>
<sequence length="250" mass="29432">MSSDSFFFFYIFAGVMMAKKQIVSDADFGQIFIVTRRTVRNVTMRMKEDGLHVTTPPFRSVKALLDVIRPFRERLLKLKADVSPKPFDWDYRLEAECFRLWLEPSRLKHFTVRSAEEGVKICCPEDTDFSDKRVQTLVRNAIARALKKRAEEYLPPLVACWAERYGLSYRTVKITKARSRWGSCSSERHISLSYYLMLLPAHLMDYVVLHELAHTREMNHGPRFWELLDRMTEGRALALRKELRAYRPVF</sequence>
<protein>
    <recommendedName>
        <fullName evidence="1">YgjP-like metallopeptidase domain-containing protein</fullName>
    </recommendedName>
</protein>
<dbReference type="EMBL" id="CP002530">
    <property type="protein sequence ID" value="ADY37568.1"/>
    <property type="molecule type" value="Genomic_DNA"/>
</dbReference>
<dbReference type="Pfam" id="PF01863">
    <property type="entry name" value="YgjP-like"/>
    <property type="match status" value="1"/>
</dbReference>
<gene>
    <name evidence="2" type="ordered locus">Bacsa_3039</name>
</gene>
<feature type="domain" description="YgjP-like metallopeptidase" evidence="1">
    <location>
        <begin position="40"/>
        <end position="243"/>
    </location>
</feature>
<dbReference type="KEGG" id="bsa:Bacsa_3039"/>
<keyword evidence="3" id="KW-1185">Reference proteome</keyword>
<dbReference type="InterPro" id="IPR053136">
    <property type="entry name" value="UTP_pyrophosphatase-like"/>
</dbReference>
<dbReference type="HOGENOM" id="CLU_065947_0_1_10"/>
<reference evidence="2 3" key="1">
    <citation type="journal article" date="2011" name="Stand. Genomic Sci.">
        <title>Complete genome sequence of Bacteroides salanitronis type strain (BL78).</title>
        <authorList>
            <person name="Gronow S."/>
            <person name="Held B."/>
            <person name="Lucas S."/>
            <person name="Lapidus A."/>
            <person name="Del Rio T.G."/>
            <person name="Nolan M."/>
            <person name="Tice H."/>
            <person name="Deshpande S."/>
            <person name="Cheng J.F."/>
            <person name="Pitluck S."/>
            <person name="Liolios K."/>
            <person name="Pagani I."/>
            <person name="Ivanova N."/>
            <person name="Mavromatis K."/>
            <person name="Pati A."/>
            <person name="Tapia R."/>
            <person name="Han C."/>
            <person name="Goodwin L."/>
            <person name="Chen A."/>
            <person name="Palaniappan K."/>
            <person name="Land M."/>
            <person name="Hauser L."/>
            <person name="Chang Y.J."/>
            <person name="Jeffries C.D."/>
            <person name="Brambilla E.M."/>
            <person name="Rohde M."/>
            <person name="Goker M."/>
            <person name="Detter J.C."/>
            <person name="Woyke T."/>
            <person name="Bristow J."/>
            <person name="Markowitz V."/>
            <person name="Hugenholtz P."/>
            <person name="Kyrpides N.C."/>
            <person name="Klenk H.P."/>
            <person name="Eisen J.A."/>
        </authorList>
    </citation>
    <scope>NUCLEOTIDE SEQUENCE [LARGE SCALE GENOMIC DNA]</scope>
    <source>
        <strain evidence="2 3">DSM 18170</strain>
    </source>
</reference>
<evidence type="ECO:0000313" key="3">
    <source>
        <dbReference type="Proteomes" id="UP000007486"/>
    </source>
</evidence>
<dbReference type="Proteomes" id="UP000007486">
    <property type="component" value="Chromosome"/>
</dbReference>
<organism evidence="2 3">
    <name type="scientific">Phocaeicola salanitronis (strain DSM 18170 / JCM 13657 / CCUG 60908 / BL78)</name>
    <name type="common">Bacteroides salanitronis</name>
    <dbReference type="NCBI Taxonomy" id="667015"/>
    <lineage>
        <taxon>Bacteria</taxon>
        <taxon>Pseudomonadati</taxon>
        <taxon>Bacteroidota</taxon>
        <taxon>Bacteroidia</taxon>
        <taxon>Bacteroidales</taxon>
        <taxon>Bacteroidaceae</taxon>
        <taxon>Phocaeicola</taxon>
    </lineage>
</organism>
<dbReference type="STRING" id="667015.Bacsa_3039"/>
<accession>F0R2N0</accession>